<accession>A0A368ZIC9</accession>
<reference evidence="2 3" key="1">
    <citation type="submission" date="2018-07" db="EMBL/GenBank/DDBJ databases">
        <title>Genomic Encyclopedia of Type Strains, Phase III (KMG-III): the genomes of soil and plant-associated and newly described type strains.</title>
        <authorList>
            <person name="Whitman W."/>
        </authorList>
    </citation>
    <scope>NUCLEOTIDE SEQUENCE [LARGE SCALE GENOMIC DNA]</scope>
    <source>
        <strain evidence="2 3">CECT 7958</strain>
    </source>
</reference>
<proteinExistence type="predicted"/>
<dbReference type="EMBL" id="QPJO01000001">
    <property type="protein sequence ID" value="RCW93539.1"/>
    <property type="molecule type" value="Genomic_DNA"/>
</dbReference>
<organism evidence="2 3">
    <name type="scientific">Winogradskyella arenosi</name>
    <dbReference type="NCBI Taxonomy" id="533325"/>
    <lineage>
        <taxon>Bacteria</taxon>
        <taxon>Pseudomonadati</taxon>
        <taxon>Bacteroidota</taxon>
        <taxon>Flavobacteriia</taxon>
        <taxon>Flavobacteriales</taxon>
        <taxon>Flavobacteriaceae</taxon>
        <taxon>Winogradskyella</taxon>
    </lineage>
</organism>
<dbReference type="AlphaFoldDB" id="A0A368ZIC9"/>
<dbReference type="InterPro" id="IPR032820">
    <property type="entry name" value="ATPase_put"/>
</dbReference>
<evidence type="ECO:0000256" key="1">
    <source>
        <dbReference type="SAM" id="Phobius"/>
    </source>
</evidence>
<dbReference type="RefSeq" id="WP_245935346.1">
    <property type="nucleotide sequence ID" value="NZ_QPJO01000001.1"/>
</dbReference>
<keyword evidence="1" id="KW-1133">Transmembrane helix</keyword>
<feature type="transmembrane region" description="Helical" evidence="1">
    <location>
        <begin position="43"/>
        <end position="61"/>
    </location>
</feature>
<gene>
    <name evidence="2" type="ORF">DFQ08_101334</name>
</gene>
<name>A0A368ZIC9_9FLAO</name>
<comment type="caution">
    <text evidence="2">The sequence shown here is derived from an EMBL/GenBank/DDBJ whole genome shotgun (WGS) entry which is preliminary data.</text>
</comment>
<dbReference type="Pfam" id="PF09527">
    <property type="entry name" value="ATPase_gene1"/>
    <property type="match status" value="1"/>
</dbReference>
<protein>
    <submittedName>
        <fullName evidence="2">Putative F0F1-ATPase subunit (Ca2+/Mg2+ transporter)</fullName>
    </submittedName>
</protein>
<keyword evidence="1" id="KW-0812">Transmembrane</keyword>
<evidence type="ECO:0000313" key="3">
    <source>
        <dbReference type="Proteomes" id="UP000253436"/>
    </source>
</evidence>
<evidence type="ECO:0000313" key="2">
    <source>
        <dbReference type="EMBL" id="RCW93539.1"/>
    </source>
</evidence>
<keyword evidence="1" id="KW-0472">Membrane</keyword>
<keyword evidence="3" id="KW-1185">Reference proteome</keyword>
<sequence length="72" mass="8121">MPKPSKTPSKFLRFVGVGFQMGGVIYLGHYLGTWLDANYGKTYWETSLTLLSVFVSIYLVISQVINLSKEDD</sequence>
<dbReference type="Proteomes" id="UP000253436">
    <property type="component" value="Unassembled WGS sequence"/>
</dbReference>
<feature type="transmembrane region" description="Helical" evidence="1">
    <location>
        <begin position="12"/>
        <end position="31"/>
    </location>
</feature>